<evidence type="ECO:0000313" key="2">
    <source>
        <dbReference type="EMBL" id="MDQ0415701.1"/>
    </source>
</evidence>
<name>A0ABU0G0H9_9BACI</name>
<dbReference type="Proteomes" id="UP001242313">
    <property type="component" value="Unassembled WGS sequence"/>
</dbReference>
<organism evidence="2 3">
    <name type="scientific">Mesobacillus stamsii</name>
    <dbReference type="NCBI Taxonomy" id="225347"/>
    <lineage>
        <taxon>Bacteria</taxon>
        <taxon>Bacillati</taxon>
        <taxon>Bacillota</taxon>
        <taxon>Bacilli</taxon>
        <taxon>Bacillales</taxon>
        <taxon>Bacillaceae</taxon>
        <taxon>Mesobacillus</taxon>
    </lineage>
</organism>
<feature type="domain" description="Transposon Tn7 transposition protein TnsD C-terminal" evidence="1">
    <location>
        <begin position="18"/>
        <end position="170"/>
    </location>
</feature>
<dbReference type="InterPro" id="IPR032750">
    <property type="entry name" value="TnsD_C"/>
</dbReference>
<dbReference type="EMBL" id="JAUSUN010000044">
    <property type="protein sequence ID" value="MDQ0415701.1"/>
    <property type="molecule type" value="Genomic_DNA"/>
</dbReference>
<evidence type="ECO:0000259" key="1">
    <source>
        <dbReference type="Pfam" id="PF15978"/>
    </source>
</evidence>
<reference evidence="2 3" key="1">
    <citation type="submission" date="2023-07" db="EMBL/GenBank/DDBJ databases">
        <title>Genomic Encyclopedia of Type Strains, Phase IV (KMG-IV): sequencing the most valuable type-strain genomes for metagenomic binning, comparative biology and taxonomic classification.</title>
        <authorList>
            <person name="Goeker M."/>
        </authorList>
    </citation>
    <scope>NUCLEOTIDE SEQUENCE [LARGE SCALE GENOMIC DNA]</scope>
    <source>
        <strain evidence="2 3">DSM 19598</strain>
    </source>
</reference>
<protein>
    <recommendedName>
        <fullName evidence="1">Transposon Tn7 transposition protein TnsD C-terminal domain-containing protein</fullName>
    </recommendedName>
</protein>
<dbReference type="Pfam" id="PF15978">
    <property type="entry name" value="TnsD"/>
    <property type="match status" value="1"/>
</dbReference>
<evidence type="ECO:0000313" key="3">
    <source>
        <dbReference type="Proteomes" id="UP001242313"/>
    </source>
</evidence>
<sequence length="173" mass="20167">MLDMGITPGLSQREDTFERKQLSLHDKSPFGAKPYICLNKASNHFGKPVVEEIEITYCNKTKLLIGTFKCSCGFHYSRRETDDTYKIRRIKQFGEIWVERCKYLINDRKYSYRAAARELNVDTNTIIKYSNIRFQVGKLNFHSDVDKTISKMETNKKSWLKLIAENPNISVPS</sequence>
<gene>
    <name evidence="2" type="ORF">J2S25_003928</name>
</gene>
<proteinExistence type="predicted"/>
<keyword evidence="3" id="KW-1185">Reference proteome</keyword>
<accession>A0ABU0G0H9</accession>
<comment type="caution">
    <text evidence="2">The sequence shown here is derived from an EMBL/GenBank/DDBJ whole genome shotgun (WGS) entry which is preliminary data.</text>
</comment>